<evidence type="ECO:0000313" key="2">
    <source>
        <dbReference type="Proteomes" id="UP000825935"/>
    </source>
</evidence>
<evidence type="ECO:0000313" key="1">
    <source>
        <dbReference type="EMBL" id="KAH7445063.1"/>
    </source>
</evidence>
<sequence>MPVHDEGFGETCATALYDLVGSIWVFVPSTTSPRDSSSHSTRLVYSAQPHVSRHAGRCYVWCLFRFSLLFRPCRSPSKLWHVQLYALQTLSMLYDLLQGAMCQESSFVSLGWSLQLLLIPFQRVDAYAYHFGCQEEPLWLPTSSGRRKVQRLMYHLSHVPTIQSLLCMLQKLAAVITLGIYYRHLDGRMV</sequence>
<dbReference type="AlphaFoldDB" id="A0A8T2VHD8"/>
<dbReference type="EMBL" id="CM035407">
    <property type="protein sequence ID" value="KAH7445063.1"/>
    <property type="molecule type" value="Genomic_DNA"/>
</dbReference>
<proteinExistence type="predicted"/>
<keyword evidence="2" id="KW-1185">Reference proteome</keyword>
<reference evidence="1" key="1">
    <citation type="submission" date="2021-08" db="EMBL/GenBank/DDBJ databases">
        <title>WGS assembly of Ceratopteris richardii.</title>
        <authorList>
            <person name="Marchant D.B."/>
            <person name="Chen G."/>
            <person name="Jenkins J."/>
            <person name="Shu S."/>
            <person name="Leebens-Mack J."/>
            <person name="Grimwood J."/>
            <person name="Schmutz J."/>
            <person name="Soltis P."/>
            <person name="Soltis D."/>
            <person name="Chen Z.-H."/>
        </authorList>
    </citation>
    <scope>NUCLEOTIDE SEQUENCE</scope>
    <source>
        <strain evidence="1">Whitten #5841</strain>
        <tissue evidence="1">Leaf</tissue>
    </source>
</reference>
<protein>
    <submittedName>
        <fullName evidence="1">Uncharacterized protein</fullName>
    </submittedName>
</protein>
<comment type="caution">
    <text evidence="1">The sequence shown here is derived from an EMBL/GenBank/DDBJ whole genome shotgun (WGS) entry which is preliminary data.</text>
</comment>
<accession>A0A8T2VHD8</accession>
<organism evidence="1 2">
    <name type="scientific">Ceratopteris richardii</name>
    <name type="common">Triangle waterfern</name>
    <dbReference type="NCBI Taxonomy" id="49495"/>
    <lineage>
        <taxon>Eukaryota</taxon>
        <taxon>Viridiplantae</taxon>
        <taxon>Streptophyta</taxon>
        <taxon>Embryophyta</taxon>
        <taxon>Tracheophyta</taxon>
        <taxon>Polypodiopsida</taxon>
        <taxon>Polypodiidae</taxon>
        <taxon>Polypodiales</taxon>
        <taxon>Pteridineae</taxon>
        <taxon>Pteridaceae</taxon>
        <taxon>Parkerioideae</taxon>
        <taxon>Ceratopteris</taxon>
    </lineage>
</organism>
<dbReference type="Proteomes" id="UP000825935">
    <property type="component" value="Chromosome 2"/>
</dbReference>
<gene>
    <name evidence="1" type="ORF">KP509_02G104600</name>
</gene>
<name>A0A8T2VHD8_CERRI</name>